<dbReference type="AlphaFoldDB" id="E1JZ61"/>
<dbReference type="Pfam" id="PF22673">
    <property type="entry name" value="MCP-like_PDC_1"/>
    <property type="match status" value="1"/>
</dbReference>
<keyword evidence="1" id="KW-0732">Signal</keyword>
<keyword evidence="3" id="KW-1185">Reference proteome</keyword>
<sequence length="355" mass="37967" precursor="true">MRPAMGLFTVCVLAVLLVAPPARAAETNPLARAVILEAAGRLDSQLAAVSGSARALGAAYAAVWRDTPAPPPEVRAKYLQSYAVKDGVVAFRDASGPCGTDPQAMAPCQALFFYNGENFTDETFRALAAMTRLAPAMAAAYDAMPFSWVYLTTPGQEFAIYPYLPLSRALDNYQPTQKGFYTAADFEKKACGWESPYLDLAGAGMMVTASCPVYDGDRLLGVASRDVTLAQLSKDVMADLAAIPGAQAILMNRRGKAIAASDPKVADCIVAENAKAGDAVVYFRADRGLAALGQEKNVDSPDDSLNDAAETVIERSETERKWPIVFSRAKDTVLAARLNTTGWYLVLVLPHKVAR</sequence>
<proteinExistence type="predicted"/>
<protein>
    <submittedName>
        <fullName evidence="2">Cache domain protein</fullName>
    </submittedName>
</protein>
<dbReference type="Gene3D" id="3.30.450.20">
    <property type="entry name" value="PAS domain"/>
    <property type="match status" value="2"/>
</dbReference>
<organism evidence="2 3">
    <name type="scientific">Solidesulfovibrio fructosivorans JJ]</name>
    <dbReference type="NCBI Taxonomy" id="596151"/>
    <lineage>
        <taxon>Bacteria</taxon>
        <taxon>Pseudomonadati</taxon>
        <taxon>Thermodesulfobacteriota</taxon>
        <taxon>Desulfovibrionia</taxon>
        <taxon>Desulfovibrionales</taxon>
        <taxon>Desulfovibrionaceae</taxon>
        <taxon>Solidesulfovibrio</taxon>
    </lineage>
</organism>
<dbReference type="eggNOG" id="COG0840">
    <property type="taxonomic scope" value="Bacteria"/>
</dbReference>
<evidence type="ECO:0000313" key="3">
    <source>
        <dbReference type="Proteomes" id="UP000006250"/>
    </source>
</evidence>
<evidence type="ECO:0000313" key="2">
    <source>
        <dbReference type="EMBL" id="EFL50344.1"/>
    </source>
</evidence>
<dbReference type="STRING" id="596151.DesfrDRAFT_2910"/>
<evidence type="ECO:0000256" key="1">
    <source>
        <dbReference type="SAM" id="SignalP"/>
    </source>
</evidence>
<feature type="signal peptide" evidence="1">
    <location>
        <begin position="1"/>
        <end position="24"/>
    </location>
</feature>
<dbReference type="RefSeq" id="WP_005995056.1">
    <property type="nucleotide sequence ID" value="NZ_AECZ01000021.1"/>
</dbReference>
<name>E1JZ61_SOLFR</name>
<comment type="caution">
    <text evidence="2">The sequence shown here is derived from an EMBL/GenBank/DDBJ whole genome shotgun (WGS) entry which is preliminary data.</text>
</comment>
<dbReference type="Proteomes" id="UP000006250">
    <property type="component" value="Unassembled WGS sequence"/>
</dbReference>
<gene>
    <name evidence="2" type="ORF">DesfrDRAFT_2910</name>
</gene>
<dbReference type="EMBL" id="AECZ01000021">
    <property type="protein sequence ID" value="EFL50344.1"/>
    <property type="molecule type" value="Genomic_DNA"/>
</dbReference>
<accession>E1JZ61</accession>
<feature type="chain" id="PRO_5003148329" evidence="1">
    <location>
        <begin position="25"/>
        <end position="355"/>
    </location>
</feature>
<reference evidence="2 3" key="1">
    <citation type="submission" date="2010-08" db="EMBL/GenBank/DDBJ databases">
        <title>The draft genome of Desulfovibrio fructosovorans JJ.</title>
        <authorList>
            <consortium name="US DOE Joint Genome Institute (JGI-PGF)"/>
            <person name="Lucas S."/>
            <person name="Copeland A."/>
            <person name="Lapidus A."/>
            <person name="Cheng J.-F."/>
            <person name="Bruce D."/>
            <person name="Goodwin L."/>
            <person name="Pitluck S."/>
            <person name="Land M.L."/>
            <person name="Hauser L."/>
            <person name="Chang Y.-J."/>
            <person name="Jeffries C."/>
            <person name="Wall J.D."/>
            <person name="Stahl D.A."/>
            <person name="Arkin A.P."/>
            <person name="Dehal P."/>
            <person name="Stolyar S.M."/>
            <person name="Hazen T.C."/>
            <person name="Woyke T.J."/>
        </authorList>
    </citation>
    <scope>NUCLEOTIDE SEQUENCE [LARGE SCALE GENOMIC DNA]</scope>
    <source>
        <strain evidence="2 3">JJ</strain>
    </source>
</reference>